<dbReference type="Proteomes" id="UP000304912">
    <property type="component" value="Chromosome"/>
</dbReference>
<feature type="transmembrane region" description="Helical" evidence="1">
    <location>
        <begin position="171"/>
        <end position="194"/>
    </location>
</feature>
<organism evidence="2 3">
    <name type="scientific">Salinimonas iocasae</name>
    <dbReference type="NCBI Taxonomy" id="2572577"/>
    <lineage>
        <taxon>Bacteria</taxon>
        <taxon>Pseudomonadati</taxon>
        <taxon>Pseudomonadota</taxon>
        <taxon>Gammaproteobacteria</taxon>
        <taxon>Alteromonadales</taxon>
        <taxon>Alteromonadaceae</taxon>
        <taxon>Alteromonas/Salinimonas group</taxon>
        <taxon>Salinimonas</taxon>
    </lineage>
</organism>
<feature type="transmembrane region" description="Helical" evidence="1">
    <location>
        <begin position="206"/>
        <end position="228"/>
    </location>
</feature>
<dbReference type="PANTHER" id="PTHR43471">
    <property type="entry name" value="ABC TRANSPORTER PERMEASE"/>
    <property type="match status" value="1"/>
</dbReference>
<sequence length="421" mass="47589">MSWADIRREVLFLIRRKSVVALLVIATLLSVFAVWTGSVEVAQQRATIERLIEADKLDRSAVSKQYNDYGYIAYYTFHLTYAPPSPLAFAALGVRDVYPWKHRIRMLALEGQIHESDTQNPELALAGKIDFTFVVAVFAPLLLLLLLHDLRASERAAGRYAFLMVTRKHRYNLWPLRTGIMVALLWLALVLPFIVGAVVNGVSAGLTLLVAVVVAAYLLGWAALCYWISRVNATAPVLASCILGVWLLTSFIIPSAGNVFIKDYYHGPQGGAVLMTQREAVNAAWDLPHETTMTAFLKNHPEWTGKTETSSLFEWKWYYAFQQVGDEKALPLAQAYQQTAQDRYQAAGWVALLSPATLLQRQLTRWAETDATAAWQYNDRVRAFHAELRHFYYPLLFGNADYDEAALKKRPEFDLDKKADR</sequence>
<dbReference type="InterPro" id="IPR021913">
    <property type="entry name" value="DUF3526"/>
</dbReference>
<proteinExistence type="predicted"/>
<evidence type="ECO:0000313" key="3">
    <source>
        <dbReference type="Proteomes" id="UP000304912"/>
    </source>
</evidence>
<keyword evidence="3" id="KW-1185">Reference proteome</keyword>
<evidence type="ECO:0000313" key="2">
    <source>
        <dbReference type="EMBL" id="QCZ92513.1"/>
    </source>
</evidence>
<dbReference type="PANTHER" id="PTHR43471:SF1">
    <property type="entry name" value="ABC TRANSPORTER PERMEASE PROTEIN NOSY-RELATED"/>
    <property type="match status" value="1"/>
</dbReference>
<dbReference type="RefSeq" id="WP_139755266.1">
    <property type="nucleotide sequence ID" value="NZ_CP039852.1"/>
</dbReference>
<reference evidence="2 3" key="1">
    <citation type="submission" date="2019-04" db="EMBL/GenBank/DDBJ databases">
        <title>Salinimonas iocasae sp. nov., a halophilic bacterium isolated from the outer tube casing of tubeworms in Okinawa Trough.</title>
        <authorList>
            <person name="Zhang H."/>
            <person name="Wang H."/>
            <person name="Li C."/>
        </authorList>
    </citation>
    <scope>NUCLEOTIDE SEQUENCE [LARGE SCALE GENOMIC DNA]</scope>
    <source>
        <strain evidence="2 3">KX18D6</strain>
    </source>
</reference>
<dbReference type="Pfam" id="PF12040">
    <property type="entry name" value="DUF3526"/>
    <property type="match status" value="1"/>
</dbReference>
<name>A0A5B7YB43_9ALTE</name>
<keyword evidence="1" id="KW-1133">Transmembrane helix</keyword>
<keyword evidence="1" id="KW-0812">Transmembrane</keyword>
<evidence type="ECO:0000256" key="1">
    <source>
        <dbReference type="SAM" id="Phobius"/>
    </source>
</evidence>
<feature type="transmembrane region" description="Helical" evidence="1">
    <location>
        <begin position="131"/>
        <end position="150"/>
    </location>
</feature>
<dbReference type="OrthoDB" id="6016419at2"/>
<dbReference type="AlphaFoldDB" id="A0A5B7YB43"/>
<protein>
    <submittedName>
        <fullName evidence="2">DUF3526 domain-containing protein</fullName>
    </submittedName>
</protein>
<dbReference type="EMBL" id="CP039852">
    <property type="protein sequence ID" value="QCZ92513.1"/>
    <property type="molecule type" value="Genomic_DNA"/>
</dbReference>
<feature type="transmembrane region" description="Helical" evidence="1">
    <location>
        <begin position="235"/>
        <end position="253"/>
    </location>
</feature>
<keyword evidence="1" id="KW-0472">Membrane</keyword>
<gene>
    <name evidence="2" type="ORF">FBQ74_03070</name>
</gene>
<accession>A0A5B7YB43</accession>
<dbReference type="KEGG" id="salk:FBQ74_03070"/>